<keyword evidence="3" id="KW-1185">Reference proteome</keyword>
<evidence type="ECO:0000256" key="1">
    <source>
        <dbReference type="SAM" id="Phobius"/>
    </source>
</evidence>
<dbReference type="PANTHER" id="PTHR39218">
    <property type="entry name" value="OXIDOREDUCTASE 14 KDA SUBUNIT, PUTATIVE (AFU_ORTHOLOGUE AFUA_1G12110)-RELATED"/>
    <property type="match status" value="1"/>
</dbReference>
<name>A0A9W8HGY9_9FUNG</name>
<keyword evidence="1" id="KW-1133">Transmembrane helix</keyword>
<feature type="transmembrane region" description="Helical" evidence="1">
    <location>
        <begin position="50"/>
        <end position="67"/>
    </location>
</feature>
<keyword evidence="1" id="KW-0812">Transmembrane</keyword>
<proteinExistence type="predicted"/>
<evidence type="ECO:0000313" key="3">
    <source>
        <dbReference type="Proteomes" id="UP001140217"/>
    </source>
</evidence>
<sequence length="103" mass="11586">MAETTAARGENRAPSTRSPFLSIAVGVGIGMFTGMYSMGLQKRPVLRPHFSYGIYSAVGAFLGYQVFSIRERRRGRILERRDMLLEKRARRHAENAKHAAESD</sequence>
<protein>
    <recommendedName>
        <fullName evidence="4">NADH-ubiquinone oxidoreductase 14 kDa subunit</fullName>
    </recommendedName>
</protein>
<evidence type="ECO:0000313" key="2">
    <source>
        <dbReference type="EMBL" id="KAJ2783772.1"/>
    </source>
</evidence>
<reference evidence="2" key="1">
    <citation type="submission" date="2022-07" db="EMBL/GenBank/DDBJ databases">
        <title>Phylogenomic reconstructions and comparative analyses of Kickxellomycotina fungi.</title>
        <authorList>
            <person name="Reynolds N.K."/>
            <person name="Stajich J.E."/>
            <person name="Barry K."/>
            <person name="Grigoriev I.V."/>
            <person name="Crous P."/>
            <person name="Smith M.E."/>
        </authorList>
    </citation>
    <scope>NUCLEOTIDE SEQUENCE</scope>
    <source>
        <strain evidence="2">NBRC 105414</strain>
    </source>
</reference>
<dbReference type="OrthoDB" id="5559437at2759"/>
<dbReference type="AlphaFoldDB" id="A0A9W8HGY9"/>
<accession>A0A9W8HGY9</accession>
<organism evidence="2 3">
    <name type="scientific">Coemansia javaensis</name>
    <dbReference type="NCBI Taxonomy" id="2761396"/>
    <lineage>
        <taxon>Eukaryota</taxon>
        <taxon>Fungi</taxon>
        <taxon>Fungi incertae sedis</taxon>
        <taxon>Zoopagomycota</taxon>
        <taxon>Kickxellomycotina</taxon>
        <taxon>Kickxellomycetes</taxon>
        <taxon>Kickxellales</taxon>
        <taxon>Kickxellaceae</taxon>
        <taxon>Coemansia</taxon>
    </lineage>
</organism>
<dbReference type="PANTHER" id="PTHR39218:SF1">
    <property type="entry name" value="OXIDOREDUCTASE 14 KDA SUBUNIT, PUTATIVE (AFU_ORTHOLOGUE AFUA_1G12110)-RELATED"/>
    <property type="match status" value="1"/>
</dbReference>
<dbReference type="EMBL" id="JANBUL010000040">
    <property type="protein sequence ID" value="KAJ2783772.1"/>
    <property type="molecule type" value="Genomic_DNA"/>
</dbReference>
<evidence type="ECO:0008006" key="4">
    <source>
        <dbReference type="Google" id="ProtNLM"/>
    </source>
</evidence>
<gene>
    <name evidence="2" type="ORF">H4R18_001524</name>
</gene>
<feature type="transmembrane region" description="Helical" evidence="1">
    <location>
        <begin position="20"/>
        <end position="38"/>
    </location>
</feature>
<comment type="caution">
    <text evidence="2">The sequence shown here is derived from an EMBL/GenBank/DDBJ whole genome shotgun (WGS) entry which is preliminary data.</text>
</comment>
<dbReference type="Proteomes" id="UP001140217">
    <property type="component" value="Unassembled WGS sequence"/>
</dbReference>
<keyword evidence="1" id="KW-0472">Membrane</keyword>